<organism evidence="1 2">
    <name type="scientific">Burkholderia territorii</name>
    <dbReference type="NCBI Taxonomy" id="1503055"/>
    <lineage>
        <taxon>Bacteria</taxon>
        <taxon>Pseudomonadati</taxon>
        <taxon>Pseudomonadota</taxon>
        <taxon>Betaproteobacteria</taxon>
        <taxon>Burkholderiales</taxon>
        <taxon>Burkholderiaceae</taxon>
        <taxon>Burkholderia</taxon>
        <taxon>Burkholderia cepacia complex</taxon>
    </lineage>
</organism>
<evidence type="ECO:0000313" key="2">
    <source>
        <dbReference type="Proteomes" id="UP000473571"/>
    </source>
</evidence>
<gene>
    <name evidence="1" type="ORF">F7R13_32230</name>
</gene>
<reference evidence="1 2" key="1">
    <citation type="submission" date="2019-09" db="EMBL/GenBank/DDBJ databases">
        <title>Draft genome sequences of 48 bacterial type strains from the CCUG.</title>
        <authorList>
            <person name="Tunovic T."/>
            <person name="Pineiro-Iglesias B."/>
            <person name="Unosson C."/>
            <person name="Inganas E."/>
            <person name="Ohlen M."/>
            <person name="Cardew S."/>
            <person name="Jensie-Markopoulos S."/>
            <person name="Salva-Serra F."/>
            <person name="Jaen-Luchoro D."/>
            <person name="Karlsson R."/>
            <person name="Svensson-Stadler L."/>
            <person name="Chun J."/>
            <person name="Moore E."/>
        </authorList>
    </citation>
    <scope>NUCLEOTIDE SEQUENCE [LARGE SCALE GENOMIC DNA]</scope>
    <source>
        <strain evidence="1 2">CCUG 65687</strain>
    </source>
</reference>
<sequence>MKAGGAGKLNFRASLDYPTYSAEKIGSCVSREKNSSPAHAVDAMRRDFDFLVISEITDALVRCSWVASFLNRWRAII</sequence>
<accession>A0A6L3N6A8</accession>
<name>A0A6L3N6A8_9BURK</name>
<protein>
    <submittedName>
        <fullName evidence="1">Uncharacterized protein</fullName>
    </submittedName>
</protein>
<dbReference type="RefSeq" id="WP_151007077.1">
    <property type="nucleotide sequence ID" value="NZ_CABVPO010000009.1"/>
</dbReference>
<dbReference type="Proteomes" id="UP000473571">
    <property type="component" value="Unassembled WGS sequence"/>
</dbReference>
<dbReference type="EMBL" id="VZOL01000953">
    <property type="protein sequence ID" value="KAB0645322.1"/>
    <property type="molecule type" value="Genomic_DNA"/>
</dbReference>
<evidence type="ECO:0000313" key="1">
    <source>
        <dbReference type="EMBL" id="KAB0645322.1"/>
    </source>
</evidence>
<dbReference type="AlphaFoldDB" id="A0A6L3N6A8"/>
<proteinExistence type="predicted"/>
<comment type="caution">
    <text evidence="1">The sequence shown here is derived from an EMBL/GenBank/DDBJ whole genome shotgun (WGS) entry which is preliminary data.</text>
</comment>